<organism evidence="2 3">
    <name type="scientific">Geomonas subterranea</name>
    <dbReference type="NCBI Taxonomy" id="2847989"/>
    <lineage>
        <taxon>Bacteria</taxon>
        <taxon>Pseudomonadati</taxon>
        <taxon>Thermodesulfobacteriota</taxon>
        <taxon>Desulfuromonadia</taxon>
        <taxon>Geobacterales</taxon>
        <taxon>Geobacteraceae</taxon>
        <taxon>Geomonas</taxon>
    </lineage>
</organism>
<feature type="transmembrane region" description="Helical" evidence="1">
    <location>
        <begin position="6"/>
        <end position="23"/>
    </location>
</feature>
<name>A0ABX8LNF2_9BACT</name>
<gene>
    <name evidence="2" type="ORF">KP001_07960</name>
</gene>
<keyword evidence="1" id="KW-0812">Transmembrane</keyword>
<dbReference type="EMBL" id="CP077683">
    <property type="protein sequence ID" value="QXE92446.1"/>
    <property type="molecule type" value="Genomic_DNA"/>
</dbReference>
<dbReference type="Proteomes" id="UP000683559">
    <property type="component" value="Chromosome"/>
</dbReference>
<evidence type="ECO:0008006" key="4">
    <source>
        <dbReference type="Google" id="ProtNLM"/>
    </source>
</evidence>
<protein>
    <recommendedName>
        <fullName evidence="4">Small secreted protein</fullName>
    </recommendedName>
</protein>
<accession>A0ABX8LNF2</accession>
<sequence length="97" mass="10302">MDDLILYGLCGVVVLAVMGAFLTKSPKAAFAKMGPVAGKTKAEIFAKAGPPNSVSAAPDGKTVYQWFEISHLGNDAYHIALIFNGDICEGITHEFRS</sequence>
<evidence type="ECO:0000256" key="1">
    <source>
        <dbReference type="SAM" id="Phobius"/>
    </source>
</evidence>
<dbReference type="RefSeq" id="WP_217288998.1">
    <property type="nucleotide sequence ID" value="NZ_CP077683.1"/>
</dbReference>
<keyword evidence="1" id="KW-1133">Transmembrane helix</keyword>
<keyword evidence="3" id="KW-1185">Reference proteome</keyword>
<evidence type="ECO:0000313" key="2">
    <source>
        <dbReference type="EMBL" id="QXE92446.1"/>
    </source>
</evidence>
<keyword evidence="1" id="KW-0472">Membrane</keyword>
<reference evidence="2 3" key="1">
    <citation type="submission" date="2021-06" db="EMBL/GenBank/DDBJ databases">
        <title>Gemonas diversity in paddy soil.</title>
        <authorList>
            <person name="Liu G."/>
        </authorList>
    </citation>
    <scope>NUCLEOTIDE SEQUENCE [LARGE SCALE GENOMIC DNA]</scope>
    <source>
        <strain evidence="2 3">RG2</strain>
    </source>
</reference>
<evidence type="ECO:0000313" key="3">
    <source>
        <dbReference type="Proteomes" id="UP000683559"/>
    </source>
</evidence>
<proteinExistence type="predicted"/>